<accession>A0A3P8APD1</accession>
<protein>
    <submittedName>
        <fullName evidence="4">Biogenesis of lysosome-related organelles complex 1 subunit 3</fullName>
    </submittedName>
</protein>
<dbReference type="WBParaSite" id="HPBE_0000595601-mRNA-1">
    <property type="protein sequence ID" value="HPBE_0000595601-mRNA-1"/>
    <property type="gene ID" value="HPBE_0000595601"/>
</dbReference>
<dbReference type="Pfam" id="PF15753">
    <property type="entry name" value="BLOC1S3"/>
    <property type="match status" value="1"/>
</dbReference>
<dbReference type="AlphaFoldDB" id="A0A3P8APD1"/>
<dbReference type="EMBL" id="UZAH01025570">
    <property type="protein sequence ID" value="VDO66388.1"/>
    <property type="molecule type" value="Genomic_DNA"/>
</dbReference>
<feature type="compositionally biased region" description="Polar residues" evidence="1">
    <location>
        <begin position="49"/>
        <end position="58"/>
    </location>
</feature>
<evidence type="ECO:0000256" key="1">
    <source>
        <dbReference type="SAM" id="MobiDB-lite"/>
    </source>
</evidence>
<reference evidence="4" key="2">
    <citation type="submission" date="2019-09" db="UniProtKB">
        <authorList>
            <consortium name="WormBaseParasite"/>
        </authorList>
    </citation>
    <scope>IDENTIFICATION</scope>
</reference>
<dbReference type="Proteomes" id="UP000050761">
    <property type="component" value="Unassembled WGS sequence"/>
</dbReference>
<sequence length="163" mass="18110">MSRAAVVDGEASETDDEQHPTMSNRKRLLGAPRVIEGEAPETDDELGPSTFTSPQPNEASPVEVVIPVRARVHVDEKLEQRWRKLGEDALKVSVRRVQPTAKLVNDMENCLDNTIATVQNASAHIRHTLTVVYHLEDSVEALLDAAKLIPARFENTVKVMRLI</sequence>
<organism evidence="2">
    <name type="scientific">Heligmosomoides polygyrus</name>
    <name type="common">Parasitic roundworm</name>
    <dbReference type="NCBI Taxonomy" id="6339"/>
    <lineage>
        <taxon>Eukaryota</taxon>
        <taxon>Metazoa</taxon>
        <taxon>Ecdysozoa</taxon>
        <taxon>Nematoda</taxon>
        <taxon>Chromadorea</taxon>
        <taxon>Rhabditida</taxon>
        <taxon>Rhabditina</taxon>
        <taxon>Rhabditomorpha</taxon>
        <taxon>Strongyloidea</taxon>
        <taxon>Heligmosomidae</taxon>
        <taxon>Heligmosomoides</taxon>
    </lineage>
</organism>
<evidence type="ECO:0000313" key="2">
    <source>
        <dbReference type="EMBL" id="VDO66388.1"/>
    </source>
</evidence>
<evidence type="ECO:0000313" key="4">
    <source>
        <dbReference type="WBParaSite" id="HPBE_0000595601-mRNA-1"/>
    </source>
</evidence>
<proteinExistence type="predicted"/>
<reference evidence="2 3" key="1">
    <citation type="submission" date="2018-11" db="EMBL/GenBank/DDBJ databases">
        <authorList>
            <consortium name="Pathogen Informatics"/>
        </authorList>
    </citation>
    <scope>NUCLEOTIDE SEQUENCE [LARGE SCALE GENOMIC DNA]</scope>
</reference>
<feature type="region of interest" description="Disordered" evidence="1">
    <location>
        <begin position="1"/>
        <end position="61"/>
    </location>
</feature>
<evidence type="ECO:0000313" key="3">
    <source>
        <dbReference type="Proteomes" id="UP000050761"/>
    </source>
</evidence>
<name>A0A3P8APD1_HELPZ</name>
<gene>
    <name evidence="2" type="ORF">HPBE_LOCUS5957</name>
</gene>
<dbReference type="OrthoDB" id="5868124at2759"/>
<keyword evidence="3" id="KW-1185">Reference proteome</keyword>
<dbReference type="InterPro" id="IPR017245">
    <property type="entry name" value="BLOC-1_complex_su-3"/>
</dbReference>